<evidence type="ECO:0000256" key="4">
    <source>
        <dbReference type="ARBA" id="ARBA00022968"/>
    </source>
</evidence>
<dbReference type="KEGG" id="iod:EJO50_14055"/>
<organism evidence="7 8">
    <name type="scientific">Iodobacter ciconiae</name>
    <dbReference type="NCBI Taxonomy" id="2496266"/>
    <lineage>
        <taxon>Bacteria</taxon>
        <taxon>Pseudomonadati</taxon>
        <taxon>Pseudomonadota</taxon>
        <taxon>Betaproteobacteria</taxon>
        <taxon>Neisseriales</taxon>
        <taxon>Chitinibacteraceae</taxon>
        <taxon>Iodobacter</taxon>
    </lineage>
</organism>
<evidence type="ECO:0000256" key="6">
    <source>
        <dbReference type="SAM" id="Phobius"/>
    </source>
</evidence>
<dbReference type="GO" id="GO:0005507">
    <property type="term" value="F:copper ion binding"/>
    <property type="evidence" value="ECO:0007669"/>
    <property type="project" value="InterPro"/>
</dbReference>
<dbReference type="SUPFAM" id="SSF110111">
    <property type="entry name" value="Ctag/Cox11"/>
    <property type="match status" value="1"/>
</dbReference>
<evidence type="ECO:0000313" key="8">
    <source>
        <dbReference type="Proteomes" id="UP000282438"/>
    </source>
</evidence>
<keyword evidence="4" id="KW-0735">Signal-anchor</keyword>
<keyword evidence="6" id="KW-1133">Transmembrane helix</keyword>
<accession>A0A3S8ZVQ2</accession>
<dbReference type="Proteomes" id="UP000282438">
    <property type="component" value="Chromosome"/>
</dbReference>
<dbReference type="EMBL" id="CP034433">
    <property type="protein sequence ID" value="AZN37505.1"/>
    <property type="molecule type" value="Genomic_DNA"/>
</dbReference>
<dbReference type="RefSeq" id="WP_125975203.1">
    <property type="nucleotide sequence ID" value="NZ_CP034433.1"/>
</dbReference>
<dbReference type="Gene3D" id="2.60.370.10">
    <property type="entry name" value="Ctag/Cox11"/>
    <property type="match status" value="1"/>
</dbReference>
<keyword evidence="6" id="KW-0472">Membrane</keyword>
<keyword evidence="8" id="KW-1185">Reference proteome</keyword>
<dbReference type="Pfam" id="PF04442">
    <property type="entry name" value="CtaG_Cox11"/>
    <property type="match status" value="1"/>
</dbReference>
<evidence type="ECO:0000256" key="2">
    <source>
        <dbReference type="ARBA" id="ARBA00009620"/>
    </source>
</evidence>
<proteinExistence type="inferred from homology"/>
<evidence type="ECO:0000256" key="5">
    <source>
        <dbReference type="ARBA" id="ARBA00023008"/>
    </source>
</evidence>
<evidence type="ECO:0000256" key="1">
    <source>
        <dbReference type="ARBA" id="ARBA00004382"/>
    </source>
</evidence>
<evidence type="ECO:0000256" key="3">
    <source>
        <dbReference type="ARBA" id="ARBA00015384"/>
    </source>
</evidence>
<keyword evidence="6" id="KW-0812">Transmembrane</keyword>
<evidence type="ECO:0000313" key="7">
    <source>
        <dbReference type="EMBL" id="AZN37505.1"/>
    </source>
</evidence>
<comment type="similarity">
    <text evidence="2">Belongs to the COX11/CtaG family.</text>
</comment>
<comment type="subcellular location">
    <subcellularLocation>
        <location evidence="1">Cell inner membrane</location>
        <topology evidence="1">Single-pass type II membrane protein</topology>
        <orientation evidence="1">Periplasmic side</orientation>
    </subcellularLocation>
</comment>
<dbReference type="OrthoDB" id="9804841at2"/>
<sequence length="170" mass="18338">MQSTLQQANRKLAIRMMVIACLMFGFGYAMVPFYGALCKAMGIDRANSDFANTSAAVIRVEFDTNVDTGLAASLIALDPVLAAKPGGLLKARFRLINKSDQPLKVRAIPSYAPARAAGLLQKLECFCFDGLTLAANEQRDVMVVLLVANELPEELGAATLSYTLHPELKS</sequence>
<keyword evidence="5" id="KW-0186">Copper</keyword>
<dbReference type="InterPro" id="IPR023471">
    <property type="entry name" value="CtaG/Cox11_dom_sf"/>
</dbReference>
<feature type="transmembrane region" description="Helical" evidence="6">
    <location>
        <begin position="12"/>
        <end position="35"/>
    </location>
</feature>
<dbReference type="GO" id="GO:0005886">
    <property type="term" value="C:plasma membrane"/>
    <property type="evidence" value="ECO:0007669"/>
    <property type="project" value="UniProtKB-SubCell"/>
</dbReference>
<dbReference type="AlphaFoldDB" id="A0A3S8ZVQ2"/>
<dbReference type="InterPro" id="IPR007533">
    <property type="entry name" value="Cyt_c_oxidase_assmbl_CtaG"/>
</dbReference>
<reference evidence="7 8" key="1">
    <citation type="submission" date="2018-12" db="EMBL/GenBank/DDBJ databases">
        <title>Complete genome sequence of Iodobacter sp. H11R3.</title>
        <authorList>
            <person name="Bae J.-W."/>
        </authorList>
    </citation>
    <scope>NUCLEOTIDE SEQUENCE [LARGE SCALE GENOMIC DNA]</scope>
    <source>
        <strain evidence="7 8">H11R3</strain>
    </source>
</reference>
<protein>
    <recommendedName>
        <fullName evidence="3">Cytochrome c oxidase assembly protein CtaG</fullName>
    </recommendedName>
</protein>
<name>A0A3S8ZVQ2_9NEIS</name>
<gene>
    <name evidence="7" type="ORF">EJO50_14055</name>
</gene>